<feature type="transmembrane region" description="Helical" evidence="7">
    <location>
        <begin position="41"/>
        <end position="62"/>
    </location>
</feature>
<dbReference type="GO" id="GO:0016020">
    <property type="term" value="C:membrane"/>
    <property type="evidence" value="ECO:0007669"/>
    <property type="project" value="UniProtKB-SubCell"/>
</dbReference>
<feature type="region of interest" description="Disordered" evidence="6">
    <location>
        <begin position="383"/>
        <end position="444"/>
    </location>
</feature>
<evidence type="ECO:0000256" key="4">
    <source>
        <dbReference type="ARBA" id="ARBA00023136"/>
    </source>
</evidence>
<feature type="transmembrane region" description="Helical" evidence="7">
    <location>
        <begin position="300"/>
        <end position="323"/>
    </location>
</feature>
<proteinExistence type="inferred from homology"/>
<name>A0AA40F7M6_9PEZI</name>
<feature type="transmembrane region" description="Helical" evidence="7">
    <location>
        <begin position="260"/>
        <end position="280"/>
    </location>
</feature>
<keyword evidence="4 7" id="KW-0472">Membrane</keyword>
<dbReference type="AlphaFoldDB" id="A0AA40F7M6"/>
<organism evidence="9 10">
    <name type="scientific">Schizothecium vesticola</name>
    <dbReference type="NCBI Taxonomy" id="314040"/>
    <lineage>
        <taxon>Eukaryota</taxon>
        <taxon>Fungi</taxon>
        <taxon>Dikarya</taxon>
        <taxon>Ascomycota</taxon>
        <taxon>Pezizomycotina</taxon>
        <taxon>Sordariomycetes</taxon>
        <taxon>Sordariomycetidae</taxon>
        <taxon>Sordariales</taxon>
        <taxon>Schizotheciaceae</taxon>
        <taxon>Schizothecium</taxon>
    </lineage>
</organism>
<comment type="caution">
    <text evidence="9">The sequence shown here is derived from an EMBL/GenBank/DDBJ whole genome shotgun (WGS) entry which is preliminary data.</text>
</comment>
<evidence type="ECO:0000256" key="6">
    <source>
        <dbReference type="SAM" id="MobiDB-lite"/>
    </source>
</evidence>
<accession>A0AA40F7M6</accession>
<dbReference type="Pfam" id="PF20684">
    <property type="entry name" value="Fung_rhodopsin"/>
    <property type="match status" value="1"/>
</dbReference>
<protein>
    <recommendedName>
        <fullName evidence="8">Rhodopsin domain-containing protein</fullName>
    </recommendedName>
</protein>
<sequence length="444" mass="49928">MLGVRNSAGAGDSSPAPLSQVTTAPYPTDEFVPAIHRRETALPLTIAFITLAWACTLLRLWTRIVIVKSPWWDDLLIFFAMLATTAGGIVFILLQNAGMGRHFAELPVDDVQRFVKVGHHLPPRRESPHLRSLKIFYVGSVTYPLALITIKLALLFQYLRIFDGASRRRRFCKWLIVFIMVWGAFFLAPSWVPCVPLANMWDFSKPRPKCWGFASANTNQAIGFHISQGVTTTLLDLIIFFLPIRLLLRPRTQRKSRVALLLLFSLGLTVSLVSVVRLVFLLKIPPSEMRDLSWTQPMPTALAVVEISLASVCAALPVFWPVIENTWGMIFVRYEVRVTTESGVFVPRKERTRKQLEIMMQHQERAALERAAMGDNLSEVELARNNSGVSEESSRTSELRPPDEKPGWDPYVGDPKTGMGESETVVQSPADGRPRRGRNSCSIF</sequence>
<feature type="domain" description="Rhodopsin" evidence="8">
    <location>
        <begin position="58"/>
        <end position="324"/>
    </location>
</feature>
<comment type="similarity">
    <text evidence="5">Belongs to the SAT4 family.</text>
</comment>
<evidence type="ECO:0000313" key="9">
    <source>
        <dbReference type="EMBL" id="KAK0752708.1"/>
    </source>
</evidence>
<keyword evidence="10" id="KW-1185">Reference proteome</keyword>
<feature type="transmembrane region" description="Helical" evidence="7">
    <location>
        <begin position="74"/>
        <end position="94"/>
    </location>
</feature>
<feature type="transmembrane region" description="Helical" evidence="7">
    <location>
        <begin position="171"/>
        <end position="192"/>
    </location>
</feature>
<dbReference type="Proteomes" id="UP001172155">
    <property type="component" value="Unassembled WGS sequence"/>
</dbReference>
<feature type="transmembrane region" description="Helical" evidence="7">
    <location>
        <begin position="226"/>
        <end position="248"/>
    </location>
</feature>
<evidence type="ECO:0000313" key="10">
    <source>
        <dbReference type="Proteomes" id="UP001172155"/>
    </source>
</evidence>
<reference evidence="9" key="1">
    <citation type="submission" date="2023-06" db="EMBL/GenBank/DDBJ databases">
        <title>Genome-scale phylogeny and comparative genomics of the fungal order Sordariales.</title>
        <authorList>
            <consortium name="Lawrence Berkeley National Laboratory"/>
            <person name="Hensen N."/>
            <person name="Bonometti L."/>
            <person name="Westerberg I."/>
            <person name="Brannstrom I.O."/>
            <person name="Guillou S."/>
            <person name="Cros-Aarteil S."/>
            <person name="Calhoun S."/>
            <person name="Haridas S."/>
            <person name="Kuo A."/>
            <person name="Mondo S."/>
            <person name="Pangilinan J."/>
            <person name="Riley R."/>
            <person name="LaButti K."/>
            <person name="Andreopoulos B."/>
            <person name="Lipzen A."/>
            <person name="Chen C."/>
            <person name="Yanf M."/>
            <person name="Daum C."/>
            <person name="Ng V."/>
            <person name="Clum A."/>
            <person name="Steindorff A."/>
            <person name="Ohm R."/>
            <person name="Martin F."/>
            <person name="Silar P."/>
            <person name="Natvig D."/>
            <person name="Lalanne C."/>
            <person name="Gautier V."/>
            <person name="Ament-velasquez S.L."/>
            <person name="Kruys A."/>
            <person name="Hutchinson M.I."/>
            <person name="Powell A.J."/>
            <person name="Barry K."/>
            <person name="Miller A.N."/>
            <person name="Grigoriev I.V."/>
            <person name="Debuchy R."/>
            <person name="Gladieux P."/>
            <person name="Thoren M.H."/>
            <person name="Johannesson H."/>
        </authorList>
    </citation>
    <scope>NUCLEOTIDE SEQUENCE</scope>
    <source>
        <strain evidence="9">SMH3187-1</strain>
    </source>
</reference>
<keyword evidence="3 7" id="KW-1133">Transmembrane helix</keyword>
<evidence type="ECO:0000259" key="8">
    <source>
        <dbReference type="Pfam" id="PF20684"/>
    </source>
</evidence>
<keyword evidence="2 7" id="KW-0812">Transmembrane</keyword>
<dbReference type="InterPro" id="IPR052337">
    <property type="entry name" value="SAT4-like"/>
</dbReference>
<feature type="transmembrane region" description="Helical" evidence="7">
    <location>
        <begin position="135"/>
        <end position="159"/>
    </location>
</feature>
<evidence type="ECO:0000256" key="7">
    <source>
        <dbReference type="SAM" id="Phobius"/>
    </source>
</evidence>
<feature type="region of interest" description="Disordered" evidence="6">
    <location>
        <begin position="1"/>
        <end position="24"/>
    </location>
</feature>
<gene>
    <name evidence="9" type="ORF">B0T18DRAFT_397</name>
</gene>
<evidence type="ECO:0000256" key="1">
    <source>
        <dbReference type="ARBA" id="ARBA00004141"/>
    </source>
</evidence>
<dbReference type="PANTHER" id="PTHR33048:SF47">
    <property type="entry name" value="INTEGRAL MEMBRANE PROTEIN-RELATED"/>
    <property type="match status" value="1"/>
</dbReference>
<evidence type="ECO:0000256" key="2">
    <source>
        <dbReference type="ARBA" id="ARBA00022692"/>
    </source>
</evidence>
<feature type="compositionally biased region" description="Basic and acidic residues" evidence="6">
    <location>
        <begin position="392"/>
        <end position="407"/>
    </location>
</feature>
<dbReference type="EMBL" id="JAUKUD010000001">
    <property type="protein sequence ID" value="KAK0752708.1"/>
    <property type="molecule type" value="Genomic_DNA"/>
</dbReference>
<dbReference type="InterPro" id="IPR049326">
    <property type="entry name" value="Rhodopsin_dom_fungi"/>
</dbReference>
<dbReference type="PANTHER" id="PTHR33048">
    <property type="entry name" value="PTH11-LIKE INTEGRAL MEMBRANE PROTEIN (AFU_ORTHOLOGUE AFUA_5G11245)"/>
    <property type="match status" value="1"/>
</dbReference>
<comment type="subcellular location">
    <subcellularLocation>
        <location evidence="1">Membrane</location>
        <topology evidence="1">Multi-pass membrane protein</topology>
    </subcellularLocation>
</comment>
<evidence type="ECO:0000256" key="3">
    <source>
        <dbReference type="ARBA" id="ARBA00022989"/>
    </source>
</evidence>
<evidence type="ECO:0000256" key="5">
    <source>
        <dbReference type="ARBA" id="ARBA00038359"/>
    </source>
</evidence>